<feature type="compositionally biased region" description="Polar residues" evidence="1">
    <location>
        <begin position="998"/>
        <end position="1008"/>
    </location>
</feature>
<protein>
    <recommendedName>
        <fullName evidence="4">F-box domain-containing protein</fullName>
    </recommendedName>
</protein>
<feature type="region of interest" description="Disordered" evidence="1">
    <location>
        <begin position="1181"/>
        <end position="1205"/>
    </location>
</feature>
<dbReference type="Gene3D" id="3.80.10.10">
    <property type="entry name" value="Ribonuclease Inhibitor"/>
    <property type="match status" value="3"/>
</dbReference>
<dbReference type="EMBL" id="JAFCIX010000477">
    <property type="protein sequence ID" value="KAH6589023.1"/>
    <property type="molecule type" value="Genomic_DNA"/>
</dbReference>
<dbReference type="InterPro" id="IPR001611">
    <property type="entry name" value="Leu-rich_rpt"/>
</dbReference>
<feature type="compositionally biased region" description="Low complexity" evidence="1">
    <location>
        <begin position="713"/>
        <end position="729"/>
    </location>
</feature>
<feature type="region of interest" description="Disordered" evidence="1">
    <location>
        <begin position="1"/>
        <end position="31"/>
    </location>
</feature>
<feature type="compositionally biased region" description="Low complexity" evidence="1">
    <location>
        <begin position="684"/>
        <end position="697"/>
    </location>
</feature>
<feature type="compositionally biased region" description="Polar residues" evidence="1">
    <location>
        <begin position="934"/>
        <end position="949"/>
    </location>
</feature>
<feature type="compositionally biased region" description="Polar residues" evidence="1">
    <location>
        <begin position="1"/>
        <end position="14"/>
    </location>
</feature>
<evidence type="ECO:0008006" key="4">
    <source>
        <dbReference type="Google" id="ProtNLM"/>
    </source>
</evidence>
<dbReference type="PANTHER" id="PTHR13318">
    <property type="entry name" value="PARTNER OF PAIRED, ISOFORM B-RELATED"/>
    <property type="match status" value="1"/>
</dbReference>
<gene>
    <name evidence="2" type="ORF">BASA50_010307</name>
</gene>
<name>A0ABQ8EZY2_9FUNG</name>
<organism evidence="2 3">
    <name type="scientific">Batrachochytrium salamandrivorans</name>
    <dbReference type="NCBI Taxonomy" id="1357716"/>
    <lineage>
        <taxon>Eukaryota</taxon>
        <taxon>Fungi</taxon>
        <taxon>Fungi incertae sedis</taxon>
        <taxon>Chytridiomycota</taxon>
        <taxon>Chytridiomycota incertae sedis</taxon>
        <taxon>Chytridiomycetes</taxon>
        <taxon>Rhizophydiales</taxon>
        <taxon>Rhizophydiales incertae sedis</taxon>
        <taxon>Batrachochytrium</taxon>
    </lineage>
</organism>
<evidence type="ECO:0000313" key="2">
    <source>
        <dbReference type="EMBL" id="KAH6589023.1"/>
    </source>
</evidence>
<feature type="compositionally biased region" description="Basic and acidic residues" evidence="1">
    <location>
        <begin position="627"/>
        <end position="637"/>
    </location>
</feature>
<feature type="region of interest" description="Disordered" evidence="1">
    <location>
        <begin position="858"/>
        <end position="898"/>
    </location>
</feature>
<feature type="compositionally biased region" description="Low complexity" evidence="1">
    <location>
        <begin position="858"/>
        <end position="882"/>
    </location>
</feature>
<feature type="compositionally biased region" description="Basic and acidic residues" evidence="1">
    <location>
        <begin position="1181"/>
        <end position="1197"/>
    </location>
</feature>
<reference evidence="2 3" key="1">
    <citation type="submission" date="2021-02" db="EMBL/GenBank/DDBJ databases">
        <title>Variation within the Batrachochytrium salamandrivorans European outbreak.</title>
        <authorList>
            <person name="Kelly M."/>
            <person name="Pasmans F."/>
            <person name="Shea T.P."/>
            <person name="Munoz J.F."/>
            <person name="Carranza S."/>
            <person name="Cuomo C.A."/>
            <person name="Martel A."/>
        </authorList>
    </citation>
    <scope>NUCLEOTIDE SEQUENCE [LARGE SCALE GENOMIC DNA]</scope>
    <source>
        <strain evidence="2 3">AMFP18/2</strain>
    </source>
</reference>
<dbReference type="SUPFAM" id="SSF52047">
    <property type="entry name" value="RNI-like"/>
    <property type="match status" value="1"/>
</dbReference>
<feature type="compositionally biased region" description="Polar residues" evidence="1">
    <location>
        <begin position="764"/>
        <end position="774"/>
    </location>
</feature>
<dbReference type="Proteomes" id="UP001648503">
    <property type="component" value="Unassembled WGS sequence"/>
</dbReference>
<feature type="region of interest" description="Disordered" evidence="1">
    <location>
        <begin position="561"/>
        <end position="738"/>
    </location>
</feature>
<evidence type="ECO:0000313" key="3">
    <source>
        <dbReference type="Proteomes" id="UP001648503"/>
    </source>
</evidence>
<dbReference type="SMART" id="SM00367">
    <property type="entry name" value="LRR_CC"/>
    <property type="match status" value="5"/>
</dbReference>
<feature type="compositionally biased region" description="Low complexity" evidence="1">
    <location>
        <begin position="15"/>
        <end position="25"/>
    </location>
</feature>
<dbReference type="Pfam" id="PF13516">
    <property type="entry name" value="LRR_6"/>
    <property type="match status" value="1"/>
</dbReference>
<feature type="compositionally biased region" description="Basic and acidic residues" evidence="1">
    <location>
        <begin position="802"/>
        <end position="814"/>
    </location>
</feature>
<accession>A0ABQ8EZY2</accession>
<feature type="compositionally biased region" description="Low complexity" evidence="1">
    <location>
        <begin position="968"/>
        <end position="988"/>
    </location>
</feature>
<feature type="region of interest" description="Disordered" evidence="1">
    <location>
        <begin position="764"/>
        <end position="838"/>
    </location>
</feature>
<keyword evidence="3" id="KW-1185">Reference proteome</keyword>
<feature type="region of interest" description="Disordered" evidence="1">
    <location>
        <begin position="930"/>
        <end position="1046"/>
    </location>
</feature>
<dbReference type="InterPro" id="IPR006553">
    <property type="entry name" value="Leu-rich_rpt_Cys-con_subtyp"/>
</dbReference>
<dbReference type="InterPro" id="IPR032675">
    <property type="entry name" value="LRR_dom_sf"/>
</dbReference>
<feature type="compositionally biased region" description="Basic residues" evidence="1">
    <location>
        <begin position="588"/>
        <end position="597"/>
    </location>
</feature>
<sequence>MIDNSASTQPTQTIDATENTDNNGNDTDKTVGDIDNHVGDIDNHVGDIDKTVNDISNNVNDMKLQSWNSLPLLPITYNNGQRTHIPVAAMCLIMHYLPNHCDRLAVLSINRCWSAAAAAAIYTSPHLTTSMSFERLLQLVTSDHPFHPYASLITTLNLCSPSAADNIFMGDLDLMLSHCSMLQVFRLEHCFHISNILVRSLSVNCQNLRQMDLPGCPGITDTFIPTLTKSCHNLEVLDLAFTGISLASLPDIIANCANIIELNLCECKDPLTPITLEQVQADFKRPLSYLNMRNTPMTDALLRFVAIHCPFLNVLIVESCNNVSDNGVMKIVNTCVKLEVLDCSFCDKVTDISLQVISIRAAAQNGGALQELHLAGCDGISPASVLQLVQKCSKLELLVLDGCDALCMSYIQGFATYKEGDVECTFERDDLAQLVKYALGSTATGGRDGTPSVSNSVHASRDFPTSRLYTDHAMYTPPLTPPRHGKQRPLDLTYLGEALPPVTSTDASFELDKGDNDDTSTTTTVALAAQRDVCEVSPTSVTSSLNISVSYATRRSTASLHCDTKNKGESNSVVTGSGMPPPLLLPRRASRALRPRRSSMGVTSLGGSIGGNYSGDNNSDGFDEVEAALHERVERIREKRRQSRGYDSGMGSAESPCGTTNGNDAGNVVIADSSLHSSPMHVRSQSFSSSGWGSSPSAVQESRGDSPSRSGHGLSTGTAGSTPASSTLLVSGRRPRPLHESITPSTVIAAASVYAAPFVPGTSLTTEADSTSPPSGEFLDQPTPGALSGQRLLLASGRRHRDSTLHLGERESASTDRGYTHRHSMSSGHCSSPSWGSDPSAWTNPTLHTSSSSTWRTAAAASANSPSSTLLSRSTSLRNSSSDGSGAPGLSSPLARRSASPSMFVDPWASPVSTSPASVFASHRMSLPAAPRTTWDTPVRSNQTPSRQAESPPGWSRSGTNGGHLRTHSSSSSSSSSTYSSPPRRTTTGSGGDDRFSHNTSRSRSASTYLGAAGPNSNWRDQNDQKHNNSHSHNQQQQQRHDQQQLYRHSGEDALDMAYHHDLHSRSQRRSRNYPTQRYSMPHTTLATEIVNVQPITPAMACATHGRLGKVFQYYPPTPRGPLLLNLQIETPGGGLQTLNVHALDDPLALSSEFCVFWGMSGFTDALRRVIIVRKRNVERGASDRGGSDGYVRDRGGRIHTRGGR</sequence>
<proteinExistence type="predicted"/>
<evidence type="ECO:0000256" key="1">
    <source>
        <dbReference type="SAM" id="MobiDB-lite"/>
    </source>
</evidence>
<feature type="compositionally biased region" description="Low complexity" evidence="1">
    <location>
        <begin position="825"/>
        <end position="837"/>
    </location>
</feature>
<comment type="caution">
    <text evidence="2">The sequence shown here is derived from an EMBL/GenBank/DDBJ whole genome shotgun (WGS) entry which is preliminary data.</text>
</comment>